<reference evidence="2 3" key="1">
    <citation type="submission" date="2016-11" db="EMBL/GenBank/DDBJ databases">
        <authorList>
            <person name="Jaros S."/>
            <person name="Januszkiewicz K."/>
            <person name="Wedrychowicz H."/>
        </authorList>
    </citation>
    <scope>NUCLEOTIDE SEQUENCE [LARGE SCALE GENOMIC DNA]</scope>
    <source>
        <strain evidence="2 3">DSM 24787</strain>
    </source>
</reference>
<dbReference type="STRING" id="536979.SAMN04488055_5085"/>
<dbReference type="Proteomes" id="UP000185003">
    <property type="component" value="Unassembled WGS sequence"/>
</dbReference>
<keyword evidence="1" id="KW-0175">Coiled coil</keyword>
<evidence type="ECO:0000313" key="2">
    <source>
        <dbReference type="EMBL" id="SIO51625.1"/>
    </source>
</evidence>
<sequence>MQLSLYRRLVGLVLLLFISLSDALGQTTFQGMVQIFGNEEGAALVTSKQWTPITKTLYTYIRDLFPAPVVSGTVREYFIVIRKADDVYNCAIAGPHFRFWFEQLGKAGHEFTPSLDWGSVNAGTVQWIKIPNNIDQVYAVASRDGTGTPNYQDYYFRLDARMPDGCQERAMKVYSIFVAAIDKVGGASAPISLNNDPVAAEIPRFVTGGVGGTIVTYQGNVGVGTNTPQSKLAINGTITATKVRVTQTGWSDFVFKENYPLRSLAEVESFIKTNQHLPDIPSEKEVTANGNDLGEMDKKLLQKIEELTLYLIDLKKENEAMKLRLEKLEKK</sequence>
<dbReference type="EMBL" id="FSRA01000002">
    <property type="protein sequence ID" value="SIO51625.1"/>
    <property type="molecule type" value="Genomic_DNA"/>
</dbReference>
<keyword evidence="3" id="KW-1185">Reference proteome</keyword>
<evidence type="ECO:0000313" key="3">
    <source>
        <dbReference type="Proteomes" id="UP000185003"/>
    </source>
</evidence>
<proteinExistence type="predicted"/>
<accession>A0A1N6K4Z3</accession>
<evidence type="ECO:0000256" key="1">
    <source>
        <dbReference type="SAM" id="Coils"/>
    </source>
</evidence>
<gene>
    <name evidence="2" type="ORF">SAMN04488055_5085</name>
</gene>
<dbReference type="OrthoDB" id="645377at2"/>
<protein>
    <submittedName>
        <fullName evidence="2">Uncharacterized protein</fullName>
    </submittedName>
</protein>
<dbReference type="RefSeq" id="WP_143197573.1">
    <property type="nucleotide sequence ID" value="NZ_FSRA01000002.1"/>
</dbReference>
<feature type="coiled-coil region" evidence="1">
    <location>
        <begin position="304"/>
        <end position="331"/>
    </location>
</feature>
<organism evidence="2 3">
    <name type="scientific">Chitinophaga niabensis</name>
    <dbReference type="NCBI Taxonomy" id="536979"/>
    <lineage>
        <taxon>Bacteria</taxon>
        <taxon>Pseudomonadati</taxon>
        <taxon>Bacteroidota</taxon>
        <taxon>Chitinophagia</taxon>
        <taxon>Chitinophagales</taxon>
        <taxon>Chitinophagaceae</taxon>
        <taxon>Chitinophaga</taxon>
    </lineage>
</organism>
<name>A0A1N6K4Z3_9BACT</name>
<dbReference type="AlphaFoldDB" id="A0A1N6K4Z3"/>